<reference evidence="2" key="1">
    <citation type="submission" date="2022-04" db="EMBL/GenBank/DDBJ databases">
        <title>Carnegiea gigantea Genome sequencing and assembly v2.</title>
        <authorList>
            <person name="Copetti D."/>
            <person name="Sanderson M.J."/>
            <person name="Burquez A."/>
            <person name="Wojciechowski M.F."/>
        </authorList>
    </citation>
    <scope>NUCLEOTIDE SEQUENCE</scope>
    <source>
        <strain evidence="2">SGP5-SGP5p</strain>
        <tissue evidence="2">Aerial part</tissue>
    </source>
</reference>
<dbReference type="EMBL" id="JAKOGI010000105">
    <property type="protein sequence ID" value="KAJ8444145.1"/>
    <property type="molecule type" value="Genomic_DNA"/>
</dbReference>
<dbReference type="InterPro" id="IPR021109">
    <property type="entry name" value="Peptidase_aspartic_dom_sf"/>
</dbReference>
<organism evidence="2 3">
    <name type="scientific">Carnegiea gigantea</name>
    <dbReference type="NCBI Taxonomy" id="171969"/>
    <lineage>
        <taxon>Eukaryota</taxon>
        <taxon>Viridiplantae</taxon>
        <taxon>Streptophyta</taxon>
        <taxon>Embryophyta</taxon>
        <taxon>Tracheophyta</taxon>
        <taxon>Spermatophyta</taxon>
        <taxon>Magnoliopsida</taxon>
        <taxon>eudicotyledons</taxon>
        <taxon>Gunneridae</taxon>
        <taxon>Pentapetalae</taxon>
        <taxon>Caryophyllales</taxon>
        <taxon>Cactineae</taxon>
        <taxon>Cactaceae</taxon>
        <taxon>Cactoideae</taxon>
        <taxon>Echinocereeae</taxon>
        <taxon>Carnegiea</taxon>
    </lineage>
</organism>
<feature type="region of interest" description="Disordered" evidence="1">
    <location>
        <begin position="35"/>
        <end position="95"/>
    </location>
</feature>
<sequence length="561" mass="62019">MQQVSEQVWKVMEAANSARSLPHFDYGPTAGYGRSNCRTLAPSQRHSSGVREASRLDQNGRPQKENHDDSTAPNARLSSHPSRGPLAKSTIASTPLSHEMRNASLRSWLLVPGVKRKASHASGRPASFHKRARDLDHGTNNVFNGREAPCFSSLHNDPLAVEMKVASAIVRRILIEIESSVDIITWDCIKKLTYPGRDIVPRVHPILGFGGQELNPTGMIHRPLHFGDKVKARNLEVDFLVMDVPMAYNIILGRPTLHKVKALQFEADDRSVGTIQGDQCTAWECPGGPLITGKKPQTQPPPPPPPTKALGIHTIASAEHERPRLEAAHSVQQLPLEEERLYIWLPIVITIPVDHGSMAFIIRGSSLAVQRRHLLVLKVIPLNERWIELYLFRVLTFGFGPLTFLPILDVGLKVAFHTESWGPEELNTLLATPVIALLLSLGRFLSSCSCLGLDLGEHLVQLVLQVFLLGLQCSFLLLYLLPEKEEGILPTSAIATSSSVNLMAPKNPRELGPRTWSSPKPTRIWWLDQPPASSLGVPRLQLSFSHDLRNDLQSPSGTGYL</sequence>
<protein>
    <submittedName>
        <fullName evidence="2">Uncharacterized protein</fullName>
    </submittedName>
</protein>
<evidence type="ECO:0000256" key="1">
    <source>
        <dbReference type="SAM" id="MobiDB-lite"/>
    </source>
</evidence>
<evidence type="ECO:0000313" key="2">
    <source>
        <dbReference type="EMBL" id="KAJ8444145.1"/>
    </source>
</evidence>
<proteinExistence type="predicted"/>
<dbReference type="OrthoDB" id="2919534at2759"/>
<comment type="caution">
    <text evidence="2">The sequence shown here is derived from an EMBL/GenBank/DDBJ whole genome shotgun (WGS) entry which is preliminary data.</text>
</comment>
<feature type="compositionally biased region" description="Polar residues" evidence="1">
    <location>
        <begin position="36"/>
        <end position="47"/>
    </location>
</feature>
<dbReference type="PANTHER" id="PTHR33240">
    <property type="entry name" value="OS08G0508500 PROTEIN"/>
    <property type="match status" value="1"/>
</dbReference>
<feature type="compositionally biased region" description="Polar residues" evidence="1">
    <location>
        <begin position="71"/>
        <end position="81"/>
    </location>
</feature>
<dbReference type="PANTHER" id="PTHR33240:SF17">
    <property type="entry name" value="EUKARYOTIC PEPTIDE CHAIN RELEASE FACTOR GTP-BINDING SUBUNIT-LIKE"/>
    <property type="match status" value="1"/>
</dbReference>
<dbReference type="AlphaFoldDB" id="A0A9Q1KJL4"/>
<dbReference type="Proteomes" id="UP001153076">
    <property type="component" value="Unassembled WGS sequence"/>
</dbReference>
<name>A0A9Q1KJL4_9CARY</name>
<dbReference type="CDD" id="cd00303">
    <property type="entry name" value="retropepsin_like"/>
    <property type="match status" value="1"/>
</dbReference>
<evidence type="ECO:0000313" key="3">
    <source>
        <dbReference type="Proteomes" id="UP001153076"/>
    </source>
</evidence>
<dbReference type="Gene3D" id="2.40.70.10">
    <property type="entry name" value="Acid Proteases"/>
    <property type="match status" value="1"/>
</dbReference>
<keyword evidence="3" id="KW-1185">Reference proteome</keyword>
<gene>
    <name evidence="2" type="ORF">Cgig2_029920</name>
</gene>
<accession>A0A9Q1KJL4</accession>